<dbReference type="PANTHER" id="PTHR13402">
    <property type="entry name" value="RGPR-RELATED"/>
    <property type="match status" value="1"/>
</dbReference>
<keyword evidence="3" id="KW-1185">Reference proteome</keyword>
<dbReference type="GO" id="GO:0007030">
    <property type="term" value="P:Golgi organization"/>
    <property type="evidence" value="ECO:0007669"/>
    <property type="project" value="TreeGrafter"/>
</dbReference>
<dbReference type="GO" id="GO:0012507">
    <property type="term" value="C:ER to Golgi transport vesicle membrane"/>
    <property type="evidence" value="ECO:0007669"/>
    <property type="project" value="TreeGrafter"/>
</dbReference>
<gene>
    <name evidence="2" type="ORF">KIW84_035403</name>
</gene>
<organism evidence="2 3">
    <name type="scientific">Pisum sativum</name>
    <name type="common">Garden pea</name>
    <name type="synonym">Lathyrus oleraceus</name>
    <dbReference type="NCBI Taxonomy" id="3888"/>
    <lineage>
        <taxon>Eukaryota</taxon>
        <taxon>Viridiplantae</taxon>
        <taxon>Streptophyta</taxon>
        <taxon>Embryophyta</taxon>
        <taxon>Tracheophyta</taxon>
        <taxon>Spermatophyta</taxon>
        <taxon>Magnoliopsida</taxon>
        <taxon>eudicotyledons</taxon>
        <taxon>Gunneridae</taxon>
        <taxon>Pentapetalae</taxon>
        <taxon>rosids</taxon>
        <taxon>fabids</taxon>
        <taxon>Fabales</taxon>
        <taxon>Fabaceae</taxon>
        <taxon>Papilionoideae</taxon>
        <taxon>50 kb inversion clade</taxon>
        <taxon>NPAAA clade</taxon>
        <taxon>Hologalegina</taxon>
        <taxon>IRL clade</taxon>
        <taxon>Fabeae</taxon>
        <taxon>Lathyrus</taxon>
    </lineage>
</organism>
<evidence type="ECO:0000313" key="2">
    <source>
        <dbReference type="EMBL" id="KAI5431223.1"/>
    </source>
</evidence>
<dbReference type="GO" id="GO:0070971">
    <property type="term" value="C:endoplasmic reticulum exit site"/>
    <property type="evidence" value="ECO:0007669"/>
    <property type="project" value="TreeGrafter"/>
</dbReference>
<proteinExistence type="predicted"/>
<comment type="caution">
    <text evidence="2">The sequence shown here is derived from an EMBL/GenBank/DDBJ whole genome shotgun (WGS) entry which is preliminary data.</text>
</comment>
<evidence type="ECO:0000313" key="3">
    <source>
        <dbReference type="Proteomes" id="UP001058974"/>
    </source>
</evidence>
<dbReference type="GO" id="GO:0070973">
    <property type="term" value="P:protein localization to endoplasmic reticulum exit site"/>
    <property type="evidence" value="ECO:0007669"/>
    <property type="project" value="TreeGrafter"/>
</dbReference>
<protein>
    <submittedName>
        <fullName evidence="2">Uncharacterized protein</fullName>
    </submittedName>
</protein>
<dbReference type="AlphaFoldDB" id="A0A9D4Y3K3"/>
<dbReference type="Gramene" id="Psat03G0540300-T1">
    <property type="protein sequence ID" value="KAI5431223.1"/>
    <property type="gene ID" value="KIW84_035403"/>
</dbReference>
<reference evidence="2 3" key="1">
    <citation type="journal article" date="2022" name="Nat. Genet.">
        <title>Improved pea reference genome and pan-genome highlight genomic features and evolutionary characteristics.</title>
        <authorList>
            <person name="Yang T."/>
            <person name="Liu R."/>
            <person name="Luo Y."/>
            <person name="Hu S."/>
            <person name="Wang D."/>
            <person name="Wang C."/>
            <person name="Pandey M.K."/>
            <person name="Ge S."/>
            <person name="Xu Q."/>
            <person name="Li N."/>
            <person name="Li G."/>
            <person name="Huang Y."/>
            <person name="Saxena R.K."/>
            <person name="Ji Y."/>
            <person name="Li M."/>
            <person name="Yan X."/>
            <person name="He Y."/>
            <person name="Liu Y."/>
            <person name="Wang X."/>
            <person name="Xiang C."/>
            <person name="Varshney R.K."/>
            <person name="Ding H."/>
            <person name="Gao S."/>
            <person name="Zong X."/>
        </authorList>
    </citation>
    <scope>NUCLEOTIDE SEQUENCE [LARGE SCALE GENOMIC DNA]</scope>
    <source>
        <strain evidence="2 3">cv. Zhongwan 6</strain>
    </source>
</reference>
<dbReference type="Proteomes" id="UP001058974">
    <property type="component" value="Chromosome 3"/>
</dbReference>
<dbReference type="EMBL" id="JAMSHJ010000003">
    <property type="protein sequence ID" value="KAI5431223.1"/>
    <property type="molecule type" value="Genomic_DNA"/>
</dbReference>
<sequence length="234" mass="25979">MAMSSSLPSDSMEPINEWKTENHRMTKPSRSVSEPDFGRSPNRKTSHDEQRKASGVHLMYHVLVSAHNFCKRQWSAAFRNGLTDYGLKSALKTDGSHSKEGFDIKKTSNTIITPGIPPILHGINHLSARGRVGVRSRYVDTFNRGGGKSTNRLQSPSVPATKSVAASNAKFLIPAPVPSSKELTMEAIEENNQEDDSACKYWQFRKPYMLAILRQQLNRSSTTFKTNSSKTAPA</sequence>
<accession>A0A9D4Y3K3</accession>
<feature type="region of interest" description="Disordered" evidence="1">
    <location>
        <begin position="1"/>
        <end position="52"/>
    </location>
</feature>
<evidence type="ECO:0000256" key="1">
    <source>
        <dbReference type="SAM" id="MobiDB-lite"/>
    </source>
</evidence>
<name>A0A9D4Y3K3_PEA</name>
<dbReference type="PANTHER" id="PTHR13402:SF6">
    <property type="entry name" value="SECRETORY 16, ISOFORM I"/>
    <property type="match status" value="1"/>
</dbReference>